<comment type="caution">
    <text evidence="2">The sequence shown here is derived from an EMBL/GenBank/DDBJ whole genome shotgun (WGS) entry which is preliminary data.</text>
</comment>
<reference evidence="2" key="1">
    <citation type="submission" date="2021-02" db="EMBL/GenBank/DDBJ databases">
        <authorList>
            <person name="Nieuwenhuis M."/>
            <person name="Van De Peppel L.J.J."/>
        </authorList>
    </citation>
    <scope>NUCLEOTIDE SEQUENCE</scope>
    <source>
        <strain evidence="2">D49</strain>
    </source>
</reference>
<evidence type="ECO:0000313" key="2">
    <source>
        <dbReference type="EMBL" id="KAG5653318.1"/>
    </source>
</evidence>
<feature type="region of interest" description="Disordered" evidence="1">
    <location>
        <begin position="14"/>
        <end position="38"/>
    </location>
</feature>
<gene>
    <name evidence="2" type="ORF">H0H81_001192</name>
</gene>
<name>A0A9P7GNF6_9AGAR</name>
<keyword evidence="3" id="KW-1185">Reference proteome</keyword>
<feature type="compositionally biased region" description="Acidic residues" evidence="1">
    <location>
        <begin position="165"/>
        <end position="176"/>
    </location>
</feature>
<feature type="compositionally biased region" description="Basic residues" evidence="1">
    <location>
        <begin position="114"/>
        <end position="124"/>
    </location>
</feature>
<dbReference type="Proteomes" id="UP000717328">
    <property type="component" value="Unassembled WGS sequence"/>
</dbReference>
<sequence length="188" mass="19949">MRMLNAYRTIMDDPSVAMHPHNPLRPPTAPAHIPPPFLPEQLDGFLHAAEEGVRALDAIRGAAQGLQEEGKPVMPPTSHAGGMSASVNGQGAGGGAPAKQIKRRAREDGSGVNIKKKKKNKKAGKLASQQQQQQGATATAHIGSDHGHELEHEHGSSSQGHVSEGDGDSDEGEEYGSPERRPISEMRE</sequence>
<feature type="compositionally biased region" description="Basic and acidic residues" evidence="1">
    <location>
        <begin position="177"/>
        <end position="188"/>
    </location>
</feature>
<feature type="compositionally biased region" description="Basic and acidic residues" evidence="1">
    <location>
        <begin position="143"/>
        <end position="155"/>
    </location>
</feature>
<evidence type="ECO:0000313" key="3">
    <source>
        <dbReference type="Proteomes" id="UP000717328"/>
    </source>
</evidence>
<proteinExistence type="predicted"/>
<protein>
    <submittedName>
        <fullName evidence="2">Uncharacterized protein</fullName>
    </submittedName>
</protein>
<reference evidence="2" key="2">
    <citation type="submission" date="2021-10" db="EMBL/GenBank/DDBJ databases">
        <title>Phylogenomics reveals ancestral predisposition of the termite-cultivated fungus Termitomyces towards a domesticated lifestyle.</title>
        <authorList>
            <person name="Auxier B."/>
            <person name="Grum-Grzhimaylo A."/>
            <person name="Cardenas M.E."/>
            <person name="Lodge J.D."/>
            <person name="Laessoe T."/>
            <person name="Pedersen O."/>
            <person name="Smith M.E."/>
            <person name="Kuyper T.W."/>
            <person name="Franco-Molano E.A."/>
            <person name="Baroni T.J."/>
            <person name="Aanen D.K."/>
        </authorList>
    </citation>
    <scope>NUCLEOTIDE SEQUENCE</scope>
    <source>
        <strain evidence="2">D49</strain>
    </source>
</reference>
<feature type="compositionally biased region" description="Pro residues" evidence="1">
    <location>
        <begin position="23"/>
        <end position="38"/>
    </location>
</feature>
<dbReference type="AlphaFoldDB" id="A0A9P7GNF6"/>
<evidence type="ECO:0000256" key="1">
    <source>
        <dbReference type="SAM" id="MobiDB-lite"/>
    </source>
</evidence>
<feature type="region of interest" description="Disordered" evidence="1">
    <location>
        <begin position="63"/>
        <end position="188"/>
    </location>
</feature>
<dbReference type="EMBL" id="JABCKI010000060">
    <property type="protein sequence ID" value="KAG5653318.1"/>
    <property type="molecule type" value="Genomic_DNA"/>
</dbReference>
<organism evidence="2 3">
    <name type="scientific">Sphagnurus paluster</name>
    <dbReference type="NCBI Taxonomy" id="117069"/>
    <lineage>
        <taxon>Eukaryota</taxon>
        <taxon>Fungi</taxon>
        <taxon>Dikarya</taxon>
        <taxon>Basidiomycota</taxon>
        <taxon>Agaricomycotina</taxon>
        <taxon>Agaricomycetes</taxon>
        <taxon>Agaricomycetidae</taxon>
        <taxon>Agaricales</taxon>
        <taxon>Tricholomatineae</taxon>
        <taxon>Lyophyllaceae</taxon>
        <taxon>Sphagnurus</taxon>
    </lineage>
</organism>
<accession>A0A9P7GNF6</accession>